<comment type="subunit">
    <text evidence="3">Homodimer.</text>
</comment>
<sequence>MKGLIQRVSEASVTVQGERIAAIGSGLLLLLGVENGDSEAEAKELCRKILTYRVFPDEAGRMNRSLESIGGELLVVPQFTLTADTSSGTRPGFSHAAKPEEANHLIGLFVAQARAGLGDEKVGEGRFGTHMRVGLVNDGPVTFLLEVRQRHGESVR</sequence>
<dbReference type="PATRIC" id="fig|1658765.3.peg.4027"/>
<reference evidence="4 5" key="1">
    <citation type="submission" date="2015-06" db="EMBL/GenBank/DDBJ databases">
        <title>Marinobacter subterrani, a genetically tractable neutrophilic iron-oxidizing strain isolated from the Soudan Iron Mine.</title>
        <authorList>
            <person name="Bonis B.M."/>
            <person name="Gralnick J.A."/>
        </authorList>
    </citation>
    <scope>NUCLEOTIDE SEQUENCE [LARGE SCALE GENOMIC DNA]</scope>
    <source>
        <strain evidence="4 5">JG233</strain>
    </source>
</reference>
<dbReference type="OrthoDB" id="9801395at2"/>
<gene>
    <name evidence="3" type="primary">dtd</name>
    <name evidence="4" type="ORF">Msub_20763</name>
</gene>
<dbReference type="GO" id="GO:0000049">
    <property type="term" value="F:tRNA binding"/>
    <property type="evidence" value="ECO:0007669"/>
    <property type="project" value="UniProtKB-UniRule"/>
</dbReference>
<dbReference type="Pfam" id="PF02580">
    <property type="entry name" value="Tyr_Deacylase"/>
    <property type="match status" value="1"/>
</dbReference>
<dbReference type="HAMAP" id="MF_00518">
    <property type="entry name" value="Deacylase_Dtd"/>
    <property type="match status" value="1"/>
</dbReference>
<proteinExistence type="inferred from homology"/>
<comment type="function">
    <text evidence="3">An aminoacyl-tRNA editing enzyme that deacylates mischarged D-aminoacyl-tRNAs. Also deacylates mischarged glycyl-tRNA(Ala), protecting cells against glycine mischarging by AlaRS. Acts via tRNA-based rather than protein-based catalysis; rejects L-amino acids rather than detecting D-amino acids in the active site. By recycling D-aminoacyl-tRNA to D-amino acids and free tRNA molecules, this enzyme counteracts the toxicity associated with the formation of D-aminoacyl-tRNA entities in vivo and helps enforce protein L-homochirality.</text>
</comment>
<dbReference type="AlphaFoldDB" id="A0A0J7J6H6"/>
<comment type="similarity">
    <text evidence="1 3">Belongs to the DTD family.</text>
</comment>
<dbReference type="EC" id="3.1.1.-" evidence="3"/>
<evidence type="ECO:0000256" key="3">
    <source>
        <dbReference type="HAMAP-Rule" id="MF_00518"/>
    </source>
</evidence>
<keyword evidence="2 3" id="KW-0378">Hydrolase</keyword>
<dbReference type="Gene3D" id="3.50.80.10">
    <property type="entry name" value="D-tyrosyl-tRNA(Tyr) deacylase"/>
    <property type="match status" value="1"/>
</dbReference>
<evidence type="ECO:0000313" key="4">
    <source>
        <dbReference type="EMBL" id="KMQ73551.1"/>
    </source>
</evidence>
<comment type="catalytic activity">
    <reaction evidence="3">
        <text>a D-aminoacyl-tRNA + H2O = a tRNA + a D-alpha-amino acid + H(+)</text>
        <dbReference type="Rhea" id="RHEA:13953"/>
        <dbReference type="Rhea" id="RHEA-COMP:10123"/>
        <dbReference type="Rhea" id="RHEA-COMP:10124"/>
        <dbReference type="ChEBI" id="CHEBI:15377"/>
        <dbReference type="ChEBI" id="CHEBI:15378"/>
        <dbReference type="ChEBI" id="CHEBI:59871"/>
        <dbReference type="ChEBI" id="CHEBI:78442"/>
        <dbReference type="ChEBI" id="CHEBI:79333"/>
        <dbReference type="EC" id="3.1.1.96"/>
    </reaction>
</comment>
<keyword evidence="3" id="KW-0820">tRNA-binding</keyword>
<dbReference type="STRING" id="1658765.Msub_20763"/>
<dbReference type="InterPro" id="IPR023509">
    <property type="entry name" value="DTD-like_sf"/>
</dbReference>
<dbReference type="GO" id="GO:0043908">
    <property type="term" value="F:Ser(Gly)-tRNA(Ala) hydrolase activity"/>
    <property type="evidence" value="ECO:0007669"/>
    <property type="project" value="UniProtKB-UniRule"/>
</dbReference>
<comment type="subcellular location">
    <subcellularLocation>
        <location evidence="3">Cytoplasm</location>
    </subcellularLocation>
</comment>
<dbReference type="GO" id="GO:0051500">
    <property type="term" value="F:D-tyrosyl-tRNA(Tyr) deacylase activity"/>
    <property type="evidence" value="ECO:0007669"/>
    <property type="project" value="TreeGrafter"/>
</dbReference>
<dbReference type="PANTHER" id="PTHR10472">
    <property type="entry name" value="D-TYROSYL-TRNA TYR DEACYLASE"/>
    <property type="match status" value="1"/>
</dbReference>
<comment type="catalytic activity">
    <reaction evidence="3">
        <text>glycyl-tRNA(Ala) + H2O = tRNA(Ala) + glycine + H(+)</text>
        <dbReference type="Rhea" id="RHEA:53744"/>
        <dbReference type="Rhea" id="RHEA-COMP:9657"/>
        <dbReference type="Rhea" id="RHEA-COMP:13640"/>
        <dbReference type="ChEBI" id="CHEBI:15377"/>
        <dbReference type="ChEBI" id="CHEBI:15378"/>
        <dbReference type="ChEBI" id="CHEBI:57305"/>
        <dbReference type="ChEBI" id="CHEBI:78442"/>
        <dbReference type="ChEBI" id="CHEBI:78522"/>
    </reaction>
</comment>
<dbReference type="EMBL" id="LFBU01000002">
    <property type="protein sequence ID" value="KMQ73551.1"/>
    <property type="molecule type" value="Genomic_DNA"/>
</dbReference>
<feature type="short sequence motif" description="Gly-cisPro motif, important for rejection of L-amino acids" evidence="3">
    <location>
        <begin position="139"/>
        <end position="140"/>
    </location>
</feature>
<keyword evidence="5" id="KW-1185">Reference proteome</keyword>
<evidence type="ECO:0000256" key="1">
    <source>
        <dbReference type="ARBA" id="ARBA00009673"/>
    </source>
</evidence>
<keyword evidence="3" id="KW-0694">RNA-binding</keyword>
<dbReference type="GO" id="GO:0106026">
    <property type="term" value="F:Gly-tRNA(Ala) deacylase activity"/>
    <property type="evidence" value="ECO:0007669"/>
    <property type="project" value="UniProtKB-UniRule"/>
</dbReference>
<dbReference type="Proteomes" id="UP000036102">
    <property type="component" value="Unassembled WGS sequence"/>
</dbReference>
<dbReference type="InterPro" id="IPR003732">
    <property type="entry name" value="Daa-tRNA_deacyls_DTD"/>
</dbReference>
<dbReference type="SUPFAM" id="SSF69500">
    <property type="entry name" value="DTD-like"/>
    <property type="match status" value="1"/>
</dbReference>
<comment type="domain">
    <text evidence="3">A Gly-cisPro motif from one monomer fits into the active site of the other monomer to allow specific chiral rejection of L-amino acids.</text>
</comment>
<protein>
    <recommendedName>
        <fullName evidence="3">D-aminoacyl-tRNA deacylase</fullName>
        <shortName evidence="3">DTD</shortName>
        <ecNumber evidence="3">3.1.1.96</ecNumber>
    </recommendedName>
    <alternativeName>
        <fullName evidence="3">Gly-tRNA(Ala) deacylase</fullName>
        <ecNumber evidence="3">3.1.1.-</ecNumber>
    </alternativeName>
</protein>
<comment type="caution">
    <text evidence="4">The sequence shown here is derived from an EMBL/GenBank/DDBJ whole genome shotgun (WGS) entry which is preliminary data.</text>
</comment>
<name>A0A0J7J6H6_9GAMM</name>
<evidence type="ECO:0000313" key="5">
    <source>
        <dbReference type="Proteomes" id="UP000036102"/>
    </source>
</evidence>
<accession>A0A0J7J6H6</accession>
<organism evidence="4 5">
    <name type="scientific">Marinobacter subterrani</name>
    <dbReference type="NCBI Taxonomy" id="1658765"/>
    <lineage>
        <taxon>Bacteria</taxon>
        <taxon>Pseudomonadati</taxon>
        <taxon>Pseudomonadota</taxon>
        <taxon>Gammaproteobacteria</taxon>
        <taxon>Pseudomonadales</taxon>
        <taxon>Marinobacteraceae</taxon>
        <taxon>Marinobacter</taxon>
    </lineage>
</organism>
<dbReference type="PANTHER" id="PTHR10472:SF5">
    <property type="entry name" value="D-AMINOACYL-TRNA DEACYLASE 1"/>
    <property type="match status" value="1"/>
</dbReference>
<dbReference type="RefSeq" id="WP_048497784.1">
    <property type="nucleotide sequence ID" value="NZ_LFBU01000002.1"/>
</dbReference>
<dbReference type="FunFam" id="3.50.80.10:FF:000001">
    <property type="entry name" value="D-aminoacyl-tRNA deacylase"/>
    <property type="match status" value="1"/>
</dbReference>
<keyword evidence="3" id="KW-0963">Cytoplasm</keyword>
<evidence type="ECO:0000256" key="2">
    <source>
        <dbReference type="ARBA" id="ARBA00022801"/>
    </source>
</evidence>
<dbReference type="GO" id="GO:0005737">
    <property type="term" value="C:cytoplasm"/>
    <property type="evidence" value="ECO:0007669"/>
    <property type="project" value="UniProtKB-SubCell"/>
</dbReference>
<dbReference type="EC" id="3.1.1.96" evidence="3"/>
<dbReference type="NCBIfam" id="TIGR00256">
    <property type="entry name" value="D-aminoacyl-tRNA deacylase"/>
    <property type="match status" value="1"/>
</dbReference>
<dbReference type="GO" id="GO:0019478">
    <property type="term" value="P:D-amino acid catabolic process"/>
    <property type="evidence" value="ECO:0007669"/>
    <property type="project" value="UniProtKB-UniRule"/>
</dbReference>